<reference evidence="10 11" key="1">
    <citation type="submission" date="2019-07" db="EMBL/GenBank/DDBJ databases">
        <title>Microlunatus dokdonensis sp. nov. isolated from the rhizospheric soil of the wild plant Elymus tsukushiensis.</title>
        <authorList>
            <person name="Ghim S.-Y."/>
            <person name="Hwang Y.-J."/>
            <person name="Son J.-S."/>
            <person name="Shin J.-H."/>
        </authorList>
    </citation>
    <scope>NUCLEOTIDE SEQUENCE [LARGE SCALE GENOMIC DNA]</scope>
    <source>
        <strain evidence="10 11">KUDC0627</strain>
    </source>
</reference>
<dbReference type="KEGG" id="mik:FOE78_21955"/>
<dbReference type="PROSITE" id="PS52029">
    <property type="entry name" value="LD_TPASE"/>
    <property type="match status" value="1"/>
</dbReference>
<name>A0A516Q4S0_9ACTN</name>
<accession>A0A516Q4S0</accession>
<dbReference type="EMBL" id="CP041692">
    <property type="protein sequence ID" value="QDP98211.1"/>
    <property type="molecule type" value="Genomic_DNA"/>
</dbReference>
<evidence type="ECO:0000313" key="11">
    <source>
        <dbReference type="Proteomes" id="UP000319263"/>
    </source>
</evidence>
<dbReference type="InterPro" id="IPR050979">
    <property type="entry name" value="LD-transpeptidase"/>
</dbReference>
<dbReference type="UniPathway" id="UPA00219"/>
<dbReference type="OrthoDB" id="8887048at2"/>
<proteinExistence type="predicted"/>
<evidence type="ECO:0000256" key="4">
    <source>
        <dbReference type="ARBA" id="ARBA00022984"/>
    </source>
</evidence>
<dbReference type="GO" id="GO:0016740">
    <property type="term" value="F:transferase activity"/>
    <property type="evidence" value="ECO:0007669"/>
    <property type="project" value="UniProtKB-KW"/>
</dbReference>
<dbReference type="GO" id="GO:0008360">
    <property type="term" value="P:regulation of cell shape"/>
    <property type="evidence" value="ECO:0007669"/>
    <property type="project" value="UniProtKB-UniRule"/>
</dbReference>
<gene>
    <name evidence="10" type="ORF">FOE78_21955</name>
</gene>
<keyword evidence="2" id="KW-0808">Transferase</keyword>
<evidence type="ECO:0000256" key="6">
    <source>
        <dbReference type="PROSITE-ProRule" id="PRU01373"/>
    </source>
</evidence>
<dbReference type="PANTHER" id="PTHR30582">
    <property type="entry name" value="L,D-TRANSPEPTIDASE"/>
    <property type="match status" value="1"/>
</dbReference>
<dbReference type="Gene3D" id="2.40.440.10">
    <property type="entry name" value="L,D-transpeptidase catalytic domain-like"/>
    <property type="match status" value="1"/>
</dbReference>
<feature type="transmembrane region" description="Helical" evidence="8">
    <location>
        <begin position="38"/>
        <end position="59"/>
    </location>
</feature>
<evidence type="ECO:0000256" key="7">
    <source>
        <dbReference type="SAM" id="MobiDB-lite"/>
    </source>
</evidence>
<evidence type="ECO:0000256" key="3">
    <source>
        <dbReference type="ARBA" id="ARBA00022960"/>
    </source>
</evidence>
<dbReference type="GO" id="GO:0071555">
    <property type="term" value="P:cell wall organization"/>
    <property type="evidence" value="ECO:0007669"/>
    <property type="project" value="UniProtKB-UniRule"/>
</dbReference>
<keyword evidence="8" id="KW-1133">Transmembrane helix</keyword>
<evidence type="ECO:0000256" key="1">
    <source>
        <dbReference type="ARBA" id="ARBA00004752"/>
    </source>
</evidence>
<evidence type="ECO:0000256" key="2">
    <source>
        <dbReference type="ARBA" id="ARBA00022679"/>
    </source>
</evidence>
<evidence type="ECO:0000259" key="9">
    <source>
        <dbReference type="PROSITE" id="PS52029"/>
    </source>
</evidence>
<feature type="domain" description="L,D-TPase catalytic" evidence="9">
    <location>
        <begin position="175"/>
        <end position="287"/>
    </location>
</feature>
<dbReference type="GO" id="GO:0005576">
    <property type="term" value="C:extracellular region"/>
    <property type="evidence" value="ECO:0007669"/>
    <property type="project" value="TreeGrafter"/>
</dbReference>
<dbReference type="InterPro" id="IPR002477">
    <property type="entry name" value="Peptidoglycan-bd-like"/>
</dbReference>
<keyword evidence="4 6" id="KW-0573">Peptidoglycan synthesis</keyword>
<feature type="region of interest" description="Disordered" evidence="7">
    <location>
        <begin position="1"/>
        <end position="31"/>
    </location>
</feature>
<dbReference type="Pfam" id="PF03734">
    <property type="entry name" value="YkuD"/>
    <property type="match status" value="1"/>
</dbReference>
<keyword evidence="3 6" id="KW-0133">Cell shape</keyword>
<evidence type="ECO:0000256" key="5">
    <source>
        <dbReference type="ARBA" id="ARBA00023316"/>
    </source>
</evidence>
<sequence length="289" mass="31781">MTRLSSDPSRDESTAVAAPATDDGTQHTDLRPTRRLPFAARIGLSGLVAIMMALGLLVAGNAATAEAKTTYLTTKFQHPKYGQTNSAVKNLQLRLADVGLLKKKYATSYFGSITRDAVKDFRHSVGMKRGKGTVTKKVWKKLVKKSGKVKAASSTGGSSHASKGVIDKRCKTNGRVMCIDKTTRKLYYMNKGKVIKTLDARFGCSNSPTRNGTWKVFRKVRHDWSRAYGSAMPLSMYFSGGEAVHYSSDFAARGYAGCSHGCVNIRDKKTLTYVYNRIHVGDRVVVYWS</sequence>
<evidence type="ECO:0000256" key="8">
    <source>
        <dbReference type="SAM" id="Phobius"/>
    </source>
</evidence>
<protein>
    <submittedName>
        <fullName evidence="10">L,D-transpeptidase family protein</fullName>
    </submittedName>
</protein>
<dbReference type="Pfam" id="PF01471">
    <property type="entry name" value="PG_binding_1"/>
    <property type="match status" value="1"/>
</dbReference>
<dbReference type="GO" id="GO:0071972">
    <property type="term" value="F:peptidoglycan L,D-transpeptidase activity"/>
    <property type="evidence" value="ECO:0007669"/>
    <property type="project" value="TreeGrafter"/>
</dbReference>
<dbReference type="SUPFAM" id="SSF141523">
    <property type="entry name" value="L,D-transpeptidase catalytic domain-like"/>
    <property type="match status" value="1"/>
</dbReference>
<dbReference type="SUPFAM" id="SSF47090">
    <property type="entry name" value="PGBD-like"/>
    <property type="match status" value="1"/>
</dbReference>
<dbReference type="PANTHER" id="PTHR30582:SF33">
    <property type="entry name" value="EXPORTED PROTEIN"/>
    <property type="match status" value="1"/>
</dbReference>
<keyword evidence="11" id="KW-1185">Reference proteome</keyword>
<dbReference type="InterPro" id="IPR036365">
    <property type="entry name" value="PGBD-like_sf"/>
</dbReference>
<keyword evidence="8" id="KW-0472">Membrane</keyword>
<comment type="pathway">
    <text evidence="1 6">Cell wall biogenesis; peptidoglycan biosynthesis.</text>
</comment>
<dbReference type="Gene3D" id="1.10.101.10">
    <property type="entry name" value="PGBD-like superfamily/PGBD"/>
    <property type="match status" value="1"/>
</dbReference>
<dbReference type="InterPro" id="IPR038063">
    <property type="entry name" value="Transpep_catalytic_dom"/>
</dbReference>
<dbReference type="GO" id="GO:0018104">
    <property type="term" value="P:peptidoglycan-protein cross-linking"/>
    <property type="evidence" value="ECO:0007669"/>
    <property type="project" value="TreeGrafter"/>
</dbReference>
<dbReference type="InterPro" id="IPR005490">
    <property type="entry name" value="LD_TPept_cat_dom"/>
</dbReference>
<dbReference type="AlphaFoldDB" id="A0A516Q4S0"/>
<evidence type="ECO:0000313" key="10">
    <source>
        <dbReference type="EMBL" id="QDP98211.1"/>
    </source>
</evidence>
<dbReference type="Proteomes" id="UP000319263">
    <property type="component" value="Chromosome"/>
</dbReference>
<organism evidence="10 11">
    <name type="scientific">Microlunatus elymi</name>
    <dbReference type="NCBI Taxonomy" id="2596828"/>
    <lineage>
        <taxon>Bacteria</taxon>
        <taxon>Bacillati</taxon>
        <taxon>Actinomycetota</taxon>
        <taxon>Actinomycetes</taxon>
        <taxon>Propionibacteriales</taxon>
        <taxon>Propionibacteriaceae</taxon>
        <taxon>Microlunatus</taxon>
    </lineage>
</organism>
<dbReference type="InterPro" id="IPR036366">
    <property type="entry name" value="PGBDSf"/>
</dbReference>
<feature type="active site" description="Proton donor/acceptor" evidence="6">
    <location>
        <position position="245"/>
    </location>
</feature>
<feature type="active site" description="Nucleophile" evidence="6">
    <location>
        <position position="262"/>
    </location>
</feature>
<keyword evidence="5 6" id="KW-0961">Cell wall biogenesis/degradation</keyword>
<keyword evidence="8" id="KW-0812">Transmembrane</keyword>
<dbReference type="CDD" id="cd16913">
    <property type="entry name" value="YkuD_like"/>
    <property type="match status" value="1"/>
</dbReference>